<dbReference type="InterPro" id="IPR006614">
    <property type="entry name" value="Peroxin/Ferlin"/>
</dbReference>
<dbReference type="InterPro" id="IPR010482">
    <property type="entry name" value="TECPR1-like_DysF"/>
</dbReference>
<dbReference type="GO" id="GO:0005737">
    <property type="term" value="C:cytoplasm"/>
    <property type="evidence" value="ECO:0007669"/>
    <property type="project" value="UniProtKB-ARBA"/>
</dbReference>
<accession>A0A7R9BG38</accession>
<evidence type="ECO:0000313" key="5">
    <source>
        <dbReference type="EMBL" id="CAD7274490.1"/>
    </source>
</evidence>
<evidence type="ECO:0000256" key="1">
    <source>
        <dbReference type="ARBA" id="ARBA00005966"/>
    </source>
</evidence>
<dbReference type="EMBL" id="CAJPEX010000255">
    <property type="protein sequence ID" value="CAG0914642.1"/>
    <property type="molecule type" value="Genomic_DNA"/>
</dbReference>
<keyword evidence="2" id="KW-0677">Repeat</keyword>
<dbReference type="Pfam" id="PF06462">
    <property type="entry name" value="Hyd_WA"/>
    <property type="match status" value="2"/>
</dbReference>
<dbReference type="InterPro" id="IPR051513">
    <property type="entry name" value="Tectonin_beta-prop"/>
</dbReference>
<name>A0A7R9BG38_9CRUS</name>
<evidence type="ECO:0000256" key="2">
    <source>
        <dbReference type="ARBA" id="ARBA00022737"/>
    </source>
</evidence>
<gene>
    <name evidence="5" type="ORF">NMOB1V02_LOCUS2321</name>
</gene>
<protein>
    <recommendedName>
        <fullName evidence="3 4">Peroxin/Ferlin domain-containing protein</fullName>
    </recommendedName>
</protein>
<dbReference type="GO" id="GO:0098588">
    <property type="term" value="C:bounding membrane of organelle"/>
    <property type="evidence" value="ECO:0007669"/>
    <property type="project" value="UniProtKB-ARBA"/>
</dbReference>
<evidence type="ECO:0000259" key="3">
    <source>
        <dbReference type="SMART" id="SM00693"/>
    </source>
</evidence>
<dbReference type="PANTHER" id="PTHR23250:SF1">
    <property type="entry name" value="TECTONIN BETA-PROPELLER REPEAT-CONTAINING PROTEIN 1"/>
    <property type="match status" value="1"/>
</dbReference>
<feature type="domain" description="Peroxin/Ferlin" evidence="4">
    <location>
        <begin position="181"/>
        <end position="214"/>
    </location>
</feature>
<evidence type="ECO:0000313" key="6">
    <source>
        <dbReference type="Proteomes" id="UP000678499"/>
    </source>
</evidence>
<evidence type="ECO:0000259" key="4">
    <source>
        <dbReference type="SMART" id="SM00694"/>
    </source>
</evidence>
<dbReference type="EMBL" id="OA882292">
    <property type="protein sequence ID" value="CAD7274490.1"/>
    <property type="molecule type" value="Genomic_DNA"/>
</dbReference>
<feature type="domain" description="Peroxin/Ferlin" evidence="3">
    <location>
        <begin position="109"/>
        <end position="170"/>
    </location>
</feature>
<organism evidence="5">
    <name type="scientific">Notodromas monacha</name>
    <dbReference type="NCBI Taxonomy" id="399045"/>
    <lineage>
        <taxon>Eukaryota</taxon>
        <taxon>Metazoa</taxon>
        <taxon>Ecdysozoa</taxon>
        <taxon>Arthropoda</taxon>
        <taxon>Crustacea</taxon>
        <taxon>Oligostraca</taxon>
        <taxon>Ostracoda</taxon>
        <taxon>Podocopa</taxon>
        <taxon>Podocopida</taxon>
        <taxon>Cypridocopina</taxon>
        <taxon>Cypridoidea</taxon>
        <taxon>Cyprididae</taxon>
        <taxon>Notodromas</taxon>
    </lineage>
</organism>
<dbReference type="AlphaFoldDB" id="A0A7R9BG38"/>
<dbReference type="SMART" id="SM00694">
    <property type="entry name" value="DysFC"/>
    <property type="match status" value="1"/>
</dbReference>
<dbReference type="SMART" id="SM00706">
    <property type="entry name" value="TECPR"/>
    <property type="match status" value="5"/>
</dbReference>
<reference evidence="5" key="1">
    <citation type="submission" date="2020-11" db="EMBL/GenBank/DDBJ databases">
        <authorList>
            <person name="Tran Van P."/>
        </authorList>
    </citation>
    <scope>NUCLEOTIDE SEQUENCE</scope>
</reference>
<comment type="similarity">
    <text evidence="1">Belongs to the TECPR1 family.</text>
</comment>
<sequence>MSRMHYIVPHWQVQNLSGPASPDALWSTTTRGDIFIHESQAAANSLQSDRKKLVDMRWRQMGGSLLKVECCPAGIAWGIGWDYGAWVYSGGFGGGPWESLYSEKTKPQSDTRCFYVYENQRWNPVTGYNSTLLPTDRPQWSDYSGRIAVSKSSMKPPSGKWQWTGEWQIDFTTPGGVDGNGWQYALDFPSSYHPTKGFTDYVRRRRWFRKCKNSTTGPWLYVGSTRLVDITLQLDPQPEGFVGVWAVAANGDILMREEVSPEQPLGKTDAPVKAIEHPLNELGMRSTPTTKHFWQRLRHLEQGNGWKHVPCDEPVVSISFGRYGKVWAVAKNGSVYLRHGITQSCPEGELWLHLECPSETKLVQISAGSSEVWVVDEAHRLYRRKDVMPTMFPEGVSWEYVCDNIRQVSVDAKDEIWAIAEKANLAGSTYNGVVCQRSGRTTTSLAGSGWDYGIGGGWQYICVRGAPVKST</sequence>
<dbReference type="Pfam" id="PF06398">
    <property type="entry name" value="Pex24p"/>
    <property type="match status" value="1"/>
</dbReference>
<proteinExistence type="inferred from homology"/>
<dbReference type="SMART" id="SM00693">
    <property type="entry name" value="DysFN"/>
    <property type="match status" value="1"/>
</dbReference>
<dbReference type="OrthoDB" id="72441at2759"/>
<keyword evidence="6" id="KW-1185">Reference proteome</keyword>
<dbReference type="InterPro" id="IPR006624">
    <property type="entry name" value="Beta-propeller_rpt_TECPR"/>
</dbReference>
<dbReference type="Proteomes" id="UP000678499">
    <property type="component" value="Unassembled WGS sequence"/>
</dbReference>
<dbReference type="PANTHER" id="PTHR23250">
    <property type="entry name" value="DYSFERLIN-RELATED"/>
    <property type="match status" value="1"/>
</dbReference>